<keyword evidence="2" id="KW-1185">Reference proteome</keyword>
<accession>A0A939DGW3</accession>
<evidence type="ECO:0008006" key="3">
    <source>
        <dbReference type="Google" id="ProtNLM"/>
    </source>
</evidence>
<dbReference type="Proteomes" id="UP000664303">
    <property type="component" value="Unassembled WGS sequence"/>
</dbReference>
<gene>
    <name evidence="1" type="ORF">JYP50_15455</name>
</gene>
<protein>
    <recommendedName>
        <fullName evidence="3">Lipoprotein</fullName>
    </recommendedName>
</protein>
<dbReference type="RefSeq" id="WP_206561448.1">
    <property type="nucleotide sequence ID" value="NZ_JAFKCZ010000011.1"/>
</dbReference>
<sequence length="264" mass="29593">MRLFRTAIHLGTALGLAGLLLGCSTGPTYNPTTFPFEMNESLVAATKVKTVIIPHVNLGPPSRNYLEDAEPRIDGQVSSYLKEQGYKVLPQREFRRHWNTAVRAYGDPIDPTTGKVNMKSFVQIMHSVRDQLRKTTDLDAFVFTDIVEFEVPFNGGLKHLARWDGVSRRPSLQGPGSGVTADFDWNTAAAVTSLQISIYDMELERMFASRGGLDATDAIDTRSSSGRYVRRRNILENEDYILEGIKLAFHPFIAWEDWPGNPDD</sequence>
<evidence type="ECO:0000313" key="1">
    <source>
        <dbReference type="EMBL" id="MBN7798004.1"/>
    </source>
</evidence>
<comment type="caution">
    <text evidence="1">The sequence shown here is derived from an EMBL/GenBank/DDBJ whole genome shotgun (WGS) entry which is preliminary data.</text>
</comment>
<organism evidence="1 2">
    <name type="scientific">Parahaliea mediterranea</name>
    <dbReference type="NCBI Taxonomy" id="651086"/>
    <lineage>
        <taxon>Bacteria</taxon>
        <taxon>Pseudomonadati</taxon>
        <taxon>Pseudomonadota</taxon>
        <taxon>Gammaproteobacteria</taxon>
        <taxon>Cellvibrionales</taxon>
        <taxon>Halieaceae</taxon>
        <taxon>Parahaliea</taxon>
    </lineage>
</organism>
<name>A0A939DGW3_9GAMM</name>
<reference evidence="1" key="1">
    <citation type="submission" date="2021-02" db="EMBL/GenBank/DDBJ databases">
        <title>PHA producing bacteria isolated from coastal sediment in Guangdong, Shenzhen.</title>
        <authorList>
            <person name="Zheng W."/>
            <person name="Yu S."/>
            <person name="Huang Y."/>
        </authorList>
    </citation>
    <scope>NUCLEOTIDE SEQUENCE</scope>
    <source>
        <strain evidence="1">TN14-10</strain>
    </source>
</reference>
<dbReference type="AlphaFoldDB" id="A0A939DGW3"/>
<dbReference type="PROSITE" id="PS51257">
    <property type="entry name" value="PROKAR_LIPOPROTEIN"/>
    <property type="match status" value="1"/>
</dbReference>
<proteinExistence type="predicted"/>
<evidence type="ECO:0000313" key="2">
    <source>
        <dbReference type="Proteomes" id="UP000664303"/>
    </source>
</evidence>
<dbReference type="EMBL" id="JAFKCZ010000011">
    <property type="protein sequence ID" value="MBN7798004.1"/>
    <property type="molecule type" value="Genomic_DNA"/>
</dbReference>